<organism evidence="2 3">
    <name type="scientific">Saguinus oedipus</name>
    <name type="common">Cotton-top tamarin</name>
    <name type="synonym">Oedipomidas oedipus</name>
    <dbReference type="NCBI Taxonomy" id="9490"/>
    <lineage>
        <taxon>Eukaryota</taxon>
        <taxon>Metazoa</taxon>
        <taxon>Chordata</taxon>
        <taxon>Craniata</taxon>
        <taxon>Vertebrata</taxon>
        <taxon>Euteleostomi</taxon>
        <taxon>Mammalia</taxon>
        <taxon>Eutheria</taxon>
        <taxon>Euarchontoglires</taxon>
        <taxon>Primates</taxon>
        <taxon>Haplorrhini</taxon>
        <taxon>Platyrrhini</taxon>
        <taxon>Cebidae</taxon>
        <taxon>Callitrichinae</taxon>
        <taxon>Saguinus</taxon>
    </lineage>
</organism>
<reference evidence="2 3" key="1">
    <citation type="submission" date="2023-05" db="EMBL/GenBank/DDBJ databases">
        <title>B98-5 Cell Line De Novo Hybrid Assembly: An Optical Mapping Approach.</title>
        <authorList>
            <person name="Kananen K."/>
            <person name="Auerbach J.A."/>
            <person name="Kautto E."/>
            <person name="Blachly J.S."/>
        </authorList>
    </citation>
    <scope>NUCLEOTIDE SEQUENCE [LARGE SCALE GENOMIC DNA]</scope>
    <source>
        <strain evidence="2">B95-8</strain>
        <tissue evidence="2">Cell line</tissue>
    </source>
</reference>
<dbReference type="EMBL" id="JASSZA010000010">
    <property type="protein sequence ID" value="KAK2099861.1"/>
    <property type="molecule type" value="Genomic_DNA"/>
</dbReference>
<evidence type="ECO:0000256" key="1">
    <source>
        <dbReference type="SAM" id="MobiDB-lite"/>
    </source>
</evidence>
<keyword evidence="3" id="KW-1185">Reference proteome</keyword>
<accession>A0ABQ9USS7</accession>
<proteinExistence type="predicted"/>
<feature type="region of interest" description="Disordered" evidence="1">
    <location>
        <begin position="58"/>
        <end position="77"/>
    </location>
</feature>
<evidence type="ECO:0000313" key="2">
    <source>
        <dbReference type="EMBL" id="KAK2099861.1"/>
    </source>
</evidence>
<dbReference type="Proteomes" id="UP001266305">
    <property type="component" value="Unassembled WGS sequence"/>
</dbReference>
<sequence length="100" mass="11208">MPAQPAHIASLASAAVLQNLAQNLLVWVPCYTRNLIFGRTDWHVHLIELDLDNEPEQEIPGKRDLNRCSGQPHGRSHDPSVLWAGYWGASERVDRSAWGV</sequence>
<gene>
    <name evidence="2" type="ORF">P7K49_021209</name>
</gene>
<evidence type="ECO:0000313" key="3">
    <source>
        <dbReference type="Proteomes" id="UP001266305"/>
    </source>
</evidence>
<protein>
    <submittedName>
        <fullName evidence="2">Uncharacterized protein</fullName>
    </submittedName>
</protein>
<name>A0ABQ9USS7_SAGOE</name>
<comment type="caution">
    <text evidence="2">The sequence shown here is derived from an EMBL/GenBank/DDBJ whole genome shotgun (WGS) entry which is preliminary data.</text>
</comment>